<dbReference type="EMBL" id="BAAAAK010000001">
    <property type="protein sequence ID" value="GAA0041720.1"/>
    <property type="molecule type" value="Genomic_DNA"/>
</dbReference>
<reference evidence="3" key="2">
    <citation type="submission" date="2024-01" db="EMBL/GenBank/DDBJ databases">
        <title>Draft genome sequence of Lactobacillus amylovorus strain TKL145.</title>
        <authorList>
            <person name="Tohno M."/>
            <person name="Tanizawa Y."/>
        </authorList>
    </citation>
    <scope>NUCLEOTIDE SEQUENCE [LARGE SCALE GENOMIC DNA]</scope>
    <source>
        <strain evidence="3">TKL145</strain>
    </source>
</reference>
<dbReference type="Proteomes" id="UP001437574">
    <property type="component" value="Unassembled WGS sequence"/>
</dbReference>
<organism evidence="2 3">
    <name type="scientific">Lactobacillus amylovorus subsp. animalium</name>
    <dbReference type="NCBI Taxonomy" id="3378536"/>
    <lineage>
        <taxon>Bacteria</taxon>
        <taxon>Bacillati</taxon>
        <taxon>Bacillota</taxon>
        <taxon>Bacilli</taxon>
        <taxon>Lactobacillales</taxon>
        <taxon>Lactobacillaceae</taxon>
        <taxon>Lactobacillus</taxon>
    </lineage>
</organism>
<dbReference type="RefSeq" id="WP_013437885.1">
    <property type="nucleotide sequence ID" value="NZ_BAAAAK010000001.1"/>
</dbReference>
<gene>
    <name evidence="2" type="ORF">LATKL145_01300</name>
</gene>
<reference evidence="2 3" key="1">
    <citation type="journal article" date="2024" name="Int. J. Syst. Evol. Microbiol.">
        <title>Proposal of Lactobacillus amylovorus subsp. animalis subsp. nov. and an emended description of Lactobacillus amylovorus.</title>
        <authorList>
            <person name="Yamane K."/>
            <person name="Tanizawa Y."/>
            <person name="Kobayashi H."/>
            <person name="Kamizono T."/>
            <person name="Kojima Y."/>
            <person name="Takagi H."/>
            <person name="Tohno M."/>
        </authorList>
    </citation>
    <scope>NUCLEOTIDE SEQUENCE [LARGE SCALE GENOMIC DNA]</scope>
    <source>
        <strain evidence="2 3">TKL145</strain>
    </source>
</reference>
<protein>
    <submittedName>
        <fullName evidence="2">Uncharacterized protein</fullName>
    </submittedName>
</protein>
<sequence length="92" mass="9931">MSKSENKALKRATVKCHGKFKTNLKVNAGKDEVVIEFIANQDTVDLNVLGRMLKDGATAIFVSDQTELPVDDDKDKGKEAPGQLSLLKGSGN</sequence>
<evidence type="ECO:0000313" key="2">
    <source>
        <dbReference type="EMBL" id="GAA0041720.1"/>
    </source>
</evidence>
<feature type="region of interest" description="Disordered" evidence="1">
    <location>
        <begin position="69"/>
        <end position="92"/>
    </location>
</feature>
<evidence type="ECO:0000256" key="1">
    <source>
        <dbReference type="SAM" id="MobiDB-lite"/>
    </source>
</evidence>
<dbReference type="AlphaFoldDB" id="A0ABC9VKK4"/>
<comment type="caution">
    <text evidence="2">The sequence shown here is derived from an EMBL/GenBank/DDBJ whole genome shotgun (WGS) entry which is preliminary data.</text>
</comment>
<proteinExistence type="predicted"/>
<evidence type="ECO:0000313" key="3">
    <source>
        <dbReference type="Proteomes" id="UP001437574"/>
    </source>
</evidence>
<name>A0ABC9VKK4_LACAM</name>
<accession>A0ABC9VKK4</accession>